<evidence type="ECO:0000259" key="4">
    <source>
        <dbReference type="Pfam" id="PF00733"/>
    </source>
</evidence>
<evidence type="ECO:0000256" key="1">
    <source>
        <dbReference type="ARBA" id="ARBA00022605"/>
    </source>
</evidence>
<dbReference type="Pfam" id="PF00733">
    <property type="entry name" value="Asn_synthase"/>
    <property type="match status" value="1"/>
</dbReference>
<dbReference type="Proteomes" id="UP000183832">
    <property type="component" value="Unassembled WGS sequence"/>
</dbReference>
<dbReference type="InterPro" id="IPR001962">
    <property type="entry name" value="Asn_synthase"/>
</dbReference>
<dbReference type="InterPro" id="IPR014729">
    <property type="entry name" value="Rossmann-like_a/b/a_fold"/>
</dbReference>
<proteinExistence type="predicted"/>
<dbReference type="PANTHER" id="PTHR45937:SF1">
    <property type="entry name" value="ASPARAGINE SYNTHETASE DOMAIN-CONTAINING PROTEIN 1"/>
    <property type="match status" value="1"/>
</dbReference>
<keyword evidence="1" id="KW-0028">Amino-acid biosynthesis</keyword>
<dbReference type="EMBL" id="CVRI01000004">
    <property type="protein sequence ID" value="CRK87524.1"/>
    <property type="molecule type" value="Genomic_DNA"/>
</dbReference>
<dbReference type="SUPFAM" id="SSF52402">
    <property type="entry name" value="Adenine nucleotide alpha hydrolases-like"/>
    <property type="match status" value="1"/>
</dbReference>
<feature type="domain" description="Asparagine synthetase" evidence="4">
    <location>
        <begin position="250"/>
        <end position="334"/>
    </location>
</feature>
<dbReference type="InterPro" id="IPR029055">
    <property type="entry name" value="Ntn_hydrolases_N"/>
</dbReference>
<dbReference type="GO" id="GO:0004066">
    <property type="term" value="F:asparagine synthase (glutamine-hydrolyzing) activity"/>
    <property type="evidence" value="ECO:0007669"/>
    <property type="project" value="InterPro"/>
</dbReference>
<reference evidence="5 6" key="1">
    <citation type="submission" date="2015-04" db="EMBL/GenBank/DDBJ databases">
        <authorList>
            <person name="Syromyatnikov M.Y."/>
            <person name="Popov V.N."/>
        </authorList>
    </citation>
    <scope>NUCLEOTIDE SEQUENCE [LARGE SCALE GENOMIC DNA]</scope>
</reference>
<dbReference type="STRING" id="568069.A0A1J1HJD9"/>
<keyword evidence="6" id="KW-1185">Reference proteome</keyword>
<dbReference type="InterPro" id="IPR051857">
    <property type="entry name" value="Asn_synthetase_domain"/>
</dbReference>
<accession>A0A1J1HJD9</accession>
<organism evidence="5 6">
    <name type="scientific">Clunio marinus</name>
    <dbReference type="NCBI Taxonomy" id="568069"/>
    <lineage>
        <taxon>Eukaryota</taxon>
        <taxon>Metazoa</taxon>
        <taxon>Ecdysozoa</taxon>
        <taxon>Arthropoda</taxon>
        <taxon>Hexapoda</taxon>
        <taxon>Insecta</taxon>
        <taxon>Pterygota</taxon>
        <taxon>Neoptera</taxon>
        <taxon>Endopterygota</taxon>
        <taxon>Diptera</taxon>
        <taxon>Nematocera</taxon>
        <taxon>Chironomoidea</taxon>
        <taxon>Chironomidae</taxon>
        <taxon>Clunio</taxon>
    </lineage>
</organism>
<dbReference type="CDD" id="cd01991">
    <property type="entry name" value="Asn_synthase_B_C"/>
    <property type="match status" value="1"/>
</dbReference>
<dbReference type="GO" id="GO:0006529">
    <property type="term" value="P:asparagine biosynthetic process"/>
    <property type="evidence" value="ECO:0007669"/>
    <property type="project" value="UniProtKB-KW"/>
</dbReference>
<evidence type="ECO:0000313" key="6">
    <source>
        <dbReference type="Proteomes" id="UP000183832"/>
    </source>
</evidence>
<dbReference type="SUPFAM" id="SSF56235">
    <property type="entry name" value="N-terminal nucleophile aminohydrolases (Ntn hydrolases)"/>
    <property type="match status" value="1"/>
</dbReference>
<evidence type="ECO:0000256" key="2">
    <source>
        <dbReference type="ARBA" id="ARBA00022888"/>
    </source>
</evidence>
<dbReference type="AlphaFoldDB" id="A0A1J1HJD9"/>
<evidence type="ECO:0000256" key="3">
    <source>
        <dbReference type="ARBA" id="ARBA00022962"/>
    </source>
</evidence>
<sequence length="452" mass="51413">MCGIFCMFNADEGQTSDFYHKCVDKLLHNRGPDKAETEDKILKVFETIEGPFSIICLSNSKLYFARDSLGRNSLILGKKGDMCFLSSVMSPFEDAFEAIELPSLGIFCYDIKSKEINLFPYFELNHPHHQTQLKLVTTFYSSLSLQRQIKLKWKEEKVLTTPKFSFNEVTKSLSDSKSLFENLLRIPEIYETCDIFLELLSKSVKDRVEQTPKLCKDCLYQKVSSCCHCHVGILFSELRKLAPNRRWNFIEINVTRDELGDNIKKLSSLVFPLSNVLDESLGAALYFASRGVGTCDGLLYQSTCRVILIGSGADELFGGYTRHRNAFKRSTENRDLLKEELDLDWARLPSRNLARDDRVIGDNGITSRAPFIEEKFVNFVQQLQPLQRCYPALVEGVGDKLLLRLCAYKLGLTNCSSLRKRALQFGSRIADKKQSATDISMLLLKSSINSNN</sequence>
<gene>
    <name evidence="5" type="ORF">CLUMA_CG001325</name>
</gene>
<keyword evidence="2" id="KW-0061">Asparagine biosynthesis</keyword>
<protein>
    <submittedName>
        <fullName evidence="5">CLUMA_CG001325, isoform A</fullName>
    </submittedName>
</protein>
<dbReference type="PANTHER" id="PTHR45937">
    <property type="entry name" value="ASPARAGINE SYNTHETASE DOMAIN-CONTAINING PROTEIN 1"/>
    <property type="match status" value="1"/>
</dbReference>
<dbReference type="Gene3D" id="3.40.50.620">
    <property type="entry name" value="HUPs"/>
    <property type="match status" value="1"/>
</dbReference>
<dbReference type="OrthoDB" id="10252281at2759"/>
<name>A0A1J1HJD9_9DIPT</name>
<dbReference type="Gene3D" id="3.60.20.10">
    <property type="entry name" value="Glutamine Phosphoribosylpyrophosphate, subunit 1, domain 1"/>
    <property type="match status" value="1"/>
</dbReference>
<evidence type="ECO:0000313" key="5">
    <source>
        <dbReference type="EMBL" id="CRK87524.1"/>
    </source>
</evidence>
<keyword evidence="3" id="KW-0315">Glutamine amidotransferase</keyword>